<accession>A0A1J9SE21</accession>
<organism evidence="5 6">
    <name type="scientific">Diplodia corticola</name>
    <dbReference type="NCBI Taxonomy" id="236234"/>
    <lineage>
        <taxon>Eukaryota</taxon>
        <taxon>Fungi</taxon>
        <taxon>Dikarya</taxon>
        <taxon>Ascomycota</taxon>
        <taxon>Pezizomycotina</taxon>
        <taxon>Dothideomycetes</taxon>
        <taxon>Dothideomycetes incertae sedis</taxon>
        <taxon>Botryosphaeriales</taxon>
        <taxon>Botryosphaeriaceae</taxon>
        <taxon>Diplodia</taxon>
    </lineage>
</organism>
<dbReference type="InterPro" id="IPR050327">
    <property type="entry name" value="Proton-linked_MCT"/>
</dbReference>
<name>A0A1J9SE21_9PEZI</name>
<evidence type="ECO:0000256" key="3">
    <source>
        <dbReference type="SAM" id="MobiDB-lite"/>
    </source>
</evidence>
<evidence type="ECO:0000256" key="4">
    <source>
        <dbReference type="SAM" id="Phobius"/>
    </source>
</evidence>
<dbReference type="OrthoDB" id="2213137at2759"/>
<dbReference type="Pfam" id="PF07690">
    <property type="entry name" value="MFS_1"/>
    <property type="match status" value="1"/>
</dbReference>
<dbReference type="SUPFAM" id="SSF103473">
    <property type="entry name" value="MFS general substrate transporter"/>
    <property type="match status" value="1"/>
</dbReference>
<feature type="transmembrane region" description="Helical" evidence="4">
    <location>
        <begin position="360"/>
        <end position="381"/>
    </location>
</feature>
<dbReference type="AlphaFoldDB" id="A0A1J9SE21"/>
<dbReference type="GO" id="GO:0016020">
    <property type="term" value="C:membrane"/>
    <property type="evidence" value="ECO:0007669"/>
    <property type="project" value="UniProtKB-SubCell"/>
</dbReference>
<evidence type="ECO:0000313" key="5">
    <source>
        <dbReference type="EMBL" id="OJD38679.1"/>
    </source>
</evidence>
<dbReference type="GeneID" id="31016021"/>
<feature type="transmembrane region" description="Helical" evidence="4">
    <location>
        <begin position="335"/>
        <end position="354"/>
    </location>
</feature>
<dbReference type="RefSeq" id="XP_020134290.1">
    <property type="nucleotide sequence ID" value="XM_020275760.1"/>
</dbReference>
<feature type="compositionally biased region" description="Basic and acidic residues" evidence="3">
    <location>
        <begin position="22"/>
        <end position="39"/>
    </location>
</feature>
<proteinExistence type="inferred from homology"/>
<keyword evidence="6" id="KW-1185">Reference proteome</keyword>
<gene>
    <name evidence="5" type="ORF">BKCO1_400092</name>
</gene>
<feature type="transmembrane region" description="Helical" evidence="4">
    <location>
        <begin position="136"/>
        <end position="155"/>
    </location>
</feature>
<feature type="transmembrane region" description="Helical" evidence="4">
    <location>
        <begin position="194"/>
        <end position="213"/>
    </location>
</feature>
<keyword evidence="4" id="KW-0472">Membrane</keyword>
<feature type="transmembrane region" description="Helical" evidence="4">
    <location>
        <begin position="424"/>
        <end position="445"/>
    </location>
</feature>
<keyword evidence="4" id="KW-0812">Transmembrane</keyword>
<dbReference type="Proteomes" id="UP000183809">
    <property type="component" value="Unassembled WGS sequence"/>
</dbReference>
<dbReference type="GO" id="GO:0022857">
    <property type="term" value="F:transmembrane transporter activity"/>
    <property type="evidence" value="ECO:0007669"/>
    <property type="project" value="InterPro"/>
</dbReference>
<comment type="subcellular location">
    <subcellularLocation>
        <location evidence="1">Membrane</location>
        <topology evidence="1">Multi-pass membrane protein</topology>
    </subcellularLocation>
</comment>
<feature type="transmembrane region" description="Helical" evidence="4">
    <location>
        <begin position="393"/>
        <end position="418"/>
    </location>
</feature>
<dbReference type="InterPro" id="IPR036259">
    <property type="entry name" value="MFS_trans_sf"/>
</dbReference>
<dbReference type="PANTHER" id="PTHR11360">
    <property type="entry name" value="MONOCARBOXYLATE TRANSPORTER"/>
    <property type="match status" value="1"/>
</dbReference>
<sequence>MASPAADDVSPTREPSIATLSEKNEEQDKNLDEPGRNLDDCLPSAAAPPPTPAPAPDVPPNGGYGWVCCAATFWINAHTWGLNSSYGVFLAHYLSNNVFPGATRLDFAFVGGLSISQALFVSPLATMTTRRFGTRVTLLIGVFFETLSLIGASFAKEIWQLFLSQGVCFGWGMGFLFVGSVGVTPQWFTTRRSFANGIAASGSGLGGLMYSLATNAMIQRISLGWAFRILGICAFTVNTACALLIKDRNKKIGSSQLAFDYRLFRRPEFLLLLGFGFLSMLGYIVLLFSLPNYAQGGIGLSAHQGSVIGAVLNLGQALGRPPIGYFSDNVGRMNMASVMTFMAGLFSLVIWIFAKSYGVMIFFALIVGMVAGTYWAVVAPVTTEAVGMADLPAALSITWIVLVLPTTFSEAIALQITATNHGNYLGAQIFTGFMYIGAAGFMWLLRAWKIGEMEQLAAEKNESEGSVNPVSDHAVGEVAHENDSAVKSHFLKRMVMLKRV</sequence>
<dbReference type="InterPro" id="IPR011701">
    <property type="entry name" value="MFS"/>
</dbReference>
<feature type="compositionally biased region" description="Pro residues" evidence="3">
    <location>
        <begin position="46"/>
        <end position="57"/>
    </location>
</feature>
<feature type="region of interest" description="Disordered" evidence="3">
    <location>
        <begin position="1"/>
        <end position="57"/>
    </location>
</feature>
<evidence type="ECO:0000256" key="2">
    <source>
        <dbReference type="ARBA" id="ARBA00006727"/>
    </source>
</evidence>
<dbReference type="PANTHER" id="PTHR11360:SF315">
    <property type="entry name" value="TRANSPORTER MCH2-RELATED"/>
    <property type="match status" value="1"/>
</dbReference>
<comment type="caution">
    <text evidence="5">The sequence shown here is derived from an EMBL/GenBank/DDBJ whole genome shotgun (WGS) entry which is preliminary data.</text>
</comment>
<dbReference type="Gene3D" id="1.20.1250.20">
    <property type="entry name" value="MFS general substrate transporter like domains"/>
    <property type="match status" value="2"/>
</dbReference>
<protein>
    <submittedName>
        <fullName evidence="5">Mfs transporter</fullName>
    </submittedName>
</protein>
<comment type="similarity">
    <text evidence="2">Belongs to the major facilitator superfamily. Monocarboxylate porter (TC 2.A.1.13) family.</text>
</comment>
<reference evidence="5 6" key="1">
    <citation type="submission" date="2016-10" db="EMBL/GenBank/DDBJ databases">
        <title>Proteomics and genomics reveal pathogen-plant mechanisms compatible with a hemibiotrophic lifestyle of Diplodia corticola.</title>
        <authorList>
            <person name="Fernandes I."/>
            <person name="De Jonge R."/>
            <person name="Van De Peer Y."/>
            <person name="Devreese B."/>
            <person name="Alves A."/>
            <person name="Esteves A.C."/>
        </authorList>
    </citation>
    <scope>NUCLEOTIDE SEQUENCE [LARGE SCALE GENOMIC DNA]</scope>
    <source>
        <strain evidence="5 6">CBS 112549</strain>
    </source>
</reference>
<evidence type="ECO:0000256" key="1">
    <source>
        <dbReference type="ARBA" id="ARBA00004141"/>
    </source>
</evidence>
<keyword evidence="4" id="KW-1133">Transmembrane helix</keyword>
<feature type="transmembrane region" description="Helical" evidence="4">
    <location>
        <begin position="161"/>
        <end position="182"/>
    </location>
</feature>
<evidence type="ECO:0000313" key="6">
    <source>
        <dbReference type="Proteomes" id="UP000183809"/>
    </source>
</evidence>
<feature type="transmembrane region" description="Helical" evidence="4">
    <location>
        <begin position="225"/>
        <end position="245"/>
    </location>
</feature>
<feature type="transmembrane region" description="Helical" evidence="4">
    <location>
        <begin position="269"/>
        <end position="290"/>
    </location>
</feature>
<dbReference type="EMBL" id="MNUE01000004">
    <property type="protein sequence ID" value="OJD38679.1"/>
    <property type="molecule type" value="Genomic_DNA"/>
</dbReference>